<dbReference type="Proteomes" id="UP000886998">
    <property type="component" value="Unassembled WGS sequence"/>
</dbReference>
<name>A0A8X6Y8C9_9ARAC</name>
<evidence type="ECO:0000313" key="1">
    <source>
        <dbReference type="EMBL" id="GFY66210.1"/>
    </source>
</evidence>
<proteinExistence type="predicted"/>
<evidence type="ECO:0000313" key="2">
    <source>
        <dbReference type="Proteomes" id="UP000886998"/>
    </source>
</evidence>
<accession>A0A8X6Y8C9</accession>
<sequence>MTPCQNFSGLYSPRAATADMDCTDYTAAVEGYSPLADNEPWVQISSMKHYWSFAILHTLHVANLAMPQWDFQFLNVLI</sequence>
<protein>
    <submittedName>
        <fullName evidence="1">Uncharacterized protein</fullName>
    </submittedName>
</protein>
<keyword evidence="2" id="KW-1185">Reference proteome</keyword>
<dbReference type="EMBL" id="BMAV01015904">
    <property type="protein sequence ID" value="GFY66210.1"/>
    <property type="molecule type" value="Genomic_DNA"/>
</dbReference>
<reference evidence="1" key="1">
    <citation type="submission" date="2020-08" db="EMBL/GenBank/DDBJ databases">
        <title>Multicomponent nature underlies the extraordinary mechanical properties of spider dragline silk.</title>
        <authorList>
            <person name="Kono N."/>
            <person name="Nakamura H."/>
            <person name="Mori M."/>
            <person name="Yoshida Y."/>
            <person name="Ohtoshi R."/>
            <person name="Malay A.D."/>
            <person name="Moran D.A.P."/>
            <person name="Tomita M."/>
            <person name="Numata K."/>
            <person name="Arakawa K."/>
        </authorList>
    </citation>
    <scope>NUCLEOTIDE SEQUENCE</scope>
</reference>
<gene>
    <name evidence="1" type="ORF">TNIN_141601</name>
</gene>
<dbReference type="AlphaFoldDB" id="A0A8X6Y8C9"/>
<organism evidence="1 2">
    <name type="scientific">Trichonephila inaurata madagascariensis</name>
    <dbReference type="NCBI Taxonomy" id="2747483"/>
    <lineage>
        <taxon>Eukaryota</taxon>
        <taxon>Metazoa</taxon>
        <taxon>Ecdysozoa</taxon>
        <taxon>Arthropoda</taxon>
        <taxon>Chelicerata</taxon>
        <taxon>Arachnida</taxon>
        <taxon>Araneae</taxon>
        <taxon>Araneomorphae</taxon>
        <taxon>Entelegynae</taxon>
        <taxon>Araneoidea</taxon>
        <taxon>Nephilidae</taxon>
        <taxon>Trichonephila</taxon>
        <taxon>Trichonephila inaurata</taxon>
    </lineage>
</organism>
<comment type="caution">
    <text evidence="1">The sequence shown here is derived from an EMBL/GenBank/DDBJ whole genome shotgun (WGS) entry which is preliminary data.</text>
</comment>